<dbReference type="SUPFAM" id="SSF53756">
    <property type="entry name" value="UDP-Glycosyltransferase/glycogen phosphorylase"/>
    <property type="match status" value="3"/>
</dbReference>
<evidence type="ECO:0000313" key="4">
    <source>
        <dbReference type="EMBL" id="RHN38762.1"/>
    </source>
</evidence>
<dbReference type="CDD" id="cd03784">
    <property type="entry name" value="GT1_Gtf-like"/>
    <property type="match status" value="3"/>
</dbReference>
<comment type="similarity">
    <text evidence="1">Belongs to the UDP-glycosyltransferase family.</text>
</comment>
<organism evidence="4">
    <name type="scientific">Medicago truncatula</name>
    <name type="common">Barrel medic</name>
    <name type="synonym">Medicago tribuloides</name>
    <dbReference type="NCBI Taxonomy" id="3880"/>
    <lineage>
        <taxon>Eukaryota</taxon>
        <taxon>Viridiplantae</taxon>
        <taxon>Streptophyta</taxon>
        <taxon>Embryophyta</taxon>
        <taxon>Tracheophyta</taxon>
        <taxon>Spermatophyta</taxon>
        <taxon>Magnoliopsida</taxon>
        <taxon>eudicotyledons</taxon>
        <taxon>Gunneridae</taxon>
        <taxon>Pentapetalae</taxon>
        <taxon>rosids</taxon>
        <taxon>fabids</taxon>
        <taxon>Fabales</taxon>
        <taxon>Fabaceae</taxon>
        <taxon>Papilionoideae</taxon>
        <taxon>50 kb inversion clade</taxon>
        <taxon>NPAAA clade</taxon>
        <taxon>Hologalegina</taxon>
        <taxon>IRL clade</taxon>
        <taxon>Trifolieae</taxon>
        <taxon>Medicago</taxon>
    </lineage>
</organism>
<dbReference type="Pfam" id="PF00201">
    <property type="entry name" value="UDPGT"/>
    <property type="match status" value="3"/>
</dbReference>
<protein>
    <submittedName>
        <fullName evidence="4">Putative hydroquinone glucosyltransferase</fullName>
        <ecNumber evidence="4">2.4.1.218</ecNumber>
    </submittedName>
</protein>
<evidence type="ECO:0000256" key="1">
    <source>
        <dbReference type="ARBA" id="ARBA00009995"/>
    </source>
</evidence>
<dbReference type="FunFam" id="3.40.50.2000:FF:000056">
    <property type="entry name" value="Glycosyltransferase"/>
    <property type="match status" value="1"/>
</dbReference>
<dbReference type="InterPro" id="IPR035595">
    <property type="entry name" value="UDP_glycos_trans_CS"/>
</dbReference>
<dbReference type="InterPro" id="IPR002213">
    <property type="entry name" value="UDP_glucos_trans"/>
</dbReference>
<dbReference type="PROSITE" id="PS00375">
    <property type="entry name" value="UDPGT"/>
    <property type="match status" value="3"/>
</dbReference>
<evidence type="ECO:0000256" key="2">
    <source>
        <dbReference type="ARBA" id="ARBA00022676"/>
    </source>
</evidence>
<dbReference type="EMBL" id="PSQE01000008">
    <property type="protein sequence ID" value="RHN38762.1"/>
    <property type="molecule type" value="Genomic_DNA"/>
</dbReference>
<dbReference type="PANTHER" id="PTHR48045">
    <property type="entry name" value="UDP-GLYCOSYLTRANSFERASE 72B1"/>
    <property type="match status" value="1"/>
</dbReference>
<gene>
    <name evidence="4" type="ORF">MtrunA17_Chr8g0336691</name>
</gene>
<comment type="caution">
    <text evidence="4">The sequence shown here is derived from an EMBL/GenBank/DDBJ whole genome shotgun (WGS) entry which is preliminary data.</text>
</comment>
<dbReference type="FunFam" id="3.40.50.2000:FF:000051">
    <property type="entry name" value="Glycosyltransferase"/>
    <property type="match status" value="2"/>
</dbReference>
<dbReference type="EC" id="2.4.1.218" evidence="4"/>
<dbReference type="PANTHER" id="PTHR48045:SF23">
    <property type="entry name" value="GLYCOSYLTRANSFERASE"/>
    <property type="match status" value="1"/>
</dbReference>
<dbReference type="GO" id="GO:0050505">
    <property type="term" value="F:hydroquinone glucosyltransferase activity"/>
    <property type="evidence" value="ECO:0007669"/>
    <property type="project" value="UniProtKB-EC"/>
</dbReference>
<proteinExistence type="inferred from homology"/>
<sequence length="1383" mass="151804">MNLASNFMDKTIHIAVVPGVGYGHLVPILHFSKLLIQLHPDIHVTCIIPTLGSPPSSSETILQTLPSNIDYMFLPEVQPSDLPQGLPMEIQIQLTVTNSLPYLHEALKSLALRIPLVALVVDAFAVEALNFAKEFNMLSYIYFCAAASTLAWSFYLPKLDEETTCEYRDLPEPIKVPGCVPLHGRDLLTIVQDRSSQAYKYFLQHVKSLSFADGVLVNSFLEMEMGPINALTEEGSGNPSVYPVGPIIQTVTGSVDDANGLECLSWLDKQQSCSVLYVSFGSGGTLSHEQIVELALGLELSNQKFLWVVRAPSSSSSNAAYLSAQNDVDALQFLPSGFLERTKEEGFVITSWAPQIQILSHSSVGGFLSHCGWSSTLESVVHGVPLITWPMFAEQGMNAVLVTEGLKVGLRPRVNENGIVERVEVAKVIKRLMEGEECEKLHNNMKELKEVASNALKEDGSSTKTISQLTLKWRNLKTVHIAVVPGVGYSHLVPILQFSKRLVQLHPNFHVTCFIPTLGSPSNATKSILQTLPSNINHTFLPPVNPNDLPQGTTMESQILLTLTNSLPYLHQGLKSLAKEIPLVALVVDAFSVEVLNIGKELNMLSYIYFPSAATTLAWCFYLPKLDEETSCEYRDILEPIKIPGCVPLHGRDFLSIAQDRSSQAYKHFLPFVKLLSSADGVLVNSFLEIEMGPLSAMKEEGGDNPPVYPVGPIIETETKSGDDANGLECLAWLDKQQPCSVLYVSFGSGGTLSQEQIVELALENDIDTLQFLPSGFLERTKEKGFVITSWAPQIQILSHNSVGGFLTHCGWNSTLESVVHGVPLITWPLFAEQKMNAVLLSEGLKVGLRASVNENGIVERVEVAKVIKYLMEGDEGEKLRNNMKELKEAASNAVKEDGSSTKTISQIALKWRNLKTIHIAVVPGVGYSHLVSILQFSKRLVQLHPNFHVTCFIPSLGSPSTTTKSILQTLPSNINHTFLPPVNPNDLPQGTTMESQMHLTLNNSLPYLHQALKSLAKEIPLVALVVDCFAFEALSIGKEFNMLSYIYYPTAATTLAWIFYLPKLDEETSCEYGDIPVPIKIPGCVPIHGRDLMSPTQDRSSQAYKQFLALLKLLSFADGVLVNSFLEMEMGPISAMKDEGSENPPVYPVGPIIPTIESSGDANHGLECLTWLDKQQPCSVLYVSFGSGGTLSQEQIVELALGLELSNKIFLWVLRAPSSSSSSAGYFSAQNDADTWQFLPSGFLERTKEKGFVITSWVPQIQILSHNSVGGFLTHCGWNSTLESVVHGVPLITWPLFAEQKMNAVLLSEGLKVGLRASVNENGIVERVEVAKVIKCLMEGEEGEKLRNNMKELKESASNAVKEDGSSTNTISQLALKWRNLV</sequence>
<dbReference type="Gene3D" id="3.40.50.2000">
    <property type="entry name" value="Glycogen Phosphorylase B"/>
    <property type="match status" value="6"/>
</dbReference>
<evidence type="ECO:0000256" key="3">
    <source>
        <dbReference type="ARBA" id="ARBA00022679"/>
    </source>
</evidence>
<reference evidence="4" key="1">
    <citation type="journal article" date="2018" name="Nat. Plants">
        <title>Whole-genome landscape of Medicago truncatula symbiotic genes.</title>
        <authorList>
            <person name="Pecrix Y."/>
            <person name="Gamas P."/>
            <person name="Carrere S."/>
        </authorList>
    </citation>
    <scope>NUCLEOTIDE SEQUENCE</scope>
    <source>
        <tissue evidence="4">Leaves</tissue>
    </source>
</reference>
<dbReference type="Gramene" id="rna44728">
    <property type="protein sequence ID" value="RHN38762.1"/>
    <property type="gene ID" value="gene44728"/>
</dbReference>
<dbReference type="Proteomes" id="UP000265566">
    <property type="component" value="Chromosome 8"/>
</dbReference>
<keyword evidence="2 4" id="KW-0328">Glycosyltransferase</keyword>
<name>A0A396GAJ4_MEDTR</name>
<accession>A0A396GAJ4</accession>
<keyword evidence="3 4" id="KW-0808">Transferase</keyword>
<dbReference type="FunFam" id="3.40.50.2000:FF:000054">
    <property type="entry name" value="Glycosyltransferase"/>
    <property type="match status" value="3"/>
</dbReference>